<evidence type="ECO:0000256" key="4">
    <source>
        <dbReference type="ARBA" id="ARBA00022729"/>
    </source>
</evidence>
<dbReference type="Gene3D" id="3.90.76.10">
    <property type="entry name" value="Dipeptide-binding Protein, Domain 1"/>
    <property type="match status" value="1"/>
</dbReference>
<evidence type="ECO:0000256" key="1">
    <source>
        <dbReference type="ARBA" id="ARBA00004418"/>
    </source>
</evidence>
<dbReference type="GO" id="GO:0015833">
    <property type="term" value="P:peptide transport"/>
    <property type="evidence" value="ECO:0007669"/>
    <property type="project" value="TreeGrafter"/>
</dbReference>
<dbReference type="GO" id="GO:0030288">
    <property type="term" value="C:outer membrane-bounded periplasmic space"/>
    <property type="evidence" value="ECO:0007669"/>
    <property type="project" value="UniProtKB-ARBA"/>
</dbReference>
<protein>
    <submittedName>
        <fullName evidence="6">Peptide ABC transporter substrate-binding protein</fullName>
    </submittedName>
</protein>
<accession>A0A1C1YUD1</accession>
<dbReference type="InterPro" id="IPR000914">
    <property type="entry name" value="SBP_5_dom"/>
</dbReference>
<gene>
    <name evidence="6" type="ORF">AWJ14_07795</name>
</gene>
<comment type="subcellular location">
    <subcellularLocation>
        <location evidence="1">Periplasm</location>
    </subcellularLocation>
</comment>
<dbReference type="InterPro" id="IPR039424">
    <property type="entry name" value="SBP_5"/>
</dbReference>
<dbReference type="OrthoDB" id="9803988at2"/>
<dbReference type="InterPro" id="IPR030678">
    <property type="entry name" value="Peptide/Ni-bd"/>
</dbReference>
<feature type="domain" description="Solute-binding protein family 5" evidence="5">
    <location>
        <begin position="84"/>
        <end position="448"/>
    </location>
</feature>
<dbReference type="STRING" id="1480615.AWJ14_07795"/>
<dbReference type="SUPFAM" id="SSF53850">
    <property type="entry name" value="Periplasmic binding protein-like II"/>
    <property type="match status" value="1"/>
</dbReference>
<dbReference type="RefSeq" id="WP_066180302.1">
    <property type="nucleotide sequence ID" value="NZ_LQZT01000023.1"/>
</dbReference>
<keyword evidence="7" id="KW-1185">Reference proteome</keyword>
<evidence type="ECO:0000256" key="2">
    <source>
        <dbReference type="ARBA" id="ARBA00005695"/>
    </source>
</evidence>
<dbReference type="Pfam" id="PF00496">
    <property type="entry name" value="SBP_bac_5"/>
    <property type="match status" value="1"/>
</dbReference>
<dbReference type="AlphaFoldDB" id="A0A1C1YUD1"/>
<dbReference type="Gene3D" id="3.40.190.10">
    <property type="entry name" value="Periplasmic binding protein-like II"/>
    <property type="match status" value="1"/>
</dbReference>
<proteinExistence type="inferred from homology"/>
<dbReference type="GO" id="GO:1904680">
    <property type="term" value="F:peptide transmembrane transporter activity"/>
    <property type="evidence" value="ECO:0007669"/>
    <property type="project" value="TreeGrafter"/>
</dbReference>
<evidence type="ECO:0000256" key="3">
    <source>
        <dbReference type="ARBA" id="ARBA00022448"/>
    </source>
</evidence>
<evidence type="ECO:0000313" key="6">
    <source>
        <dbReference type="EMBL" id="OCW57045.1"/>
    </source>
</evidence>
<evidence type="ECO:0000259" key="5">
    <source>
        <dbReference type="Pfam" id="PF00496"/>
    </source>
</evidence>
<dbReference type="PIRSF" id="PIRSF002741">
    <property type="entry name" value="MppA"/>
    <property type="match status" value="1"/>
</dbReference>
<organism evidence="6 7">
    <name type="scientific">Hoeflea olei</name>
    <dbReference type="NCBI Taxonomy" id="1480615"/>
    <lineage>
        <taxon>Bacteria</taxon>
        <taxon>Pseudomonadati</taxon>
        <taxon>Pseudomonadota</taxon>
        <taxon>Alphaproteobacteria</taxon>
        <taxon>Hyphomicrobiales</taxon>
        <taxon>Rhizobiaceae</taxon>
        <taxon>Hoeflea</taxon>
    </lineage>
</organism>
<comment type="similarity">
    <text evidence="2">Belongs to the bacterial solute-binding protein 5 family.</text>
</comment>
<sequence length="534" mass="59916">MTSTKTFGNVDRRSILKMIPAAALGTMAFPAMGMAAGGAGGRYVHANNSAYDTLDPHTVNDVARVASRLNFYDGLYRWVDNPPKMIPWLATSHEVSEDGLTWTFQLRDDVTFHDGTNMTAEDVVYSLERMLELKQGAGSLFIPMIDPGQTKAVDKYVVAFTLKEPSAIFGSLVPSILVVNSKLVKANEVNGDHGQAFLIDNVAGTGSFTLSRYDPARGFVGKRYVEHFAGWGDNYLDEIEFRTVLETNTRIQGLMSGDYNGLDGYLAPDQVERLRSSGKVQVFEQESMRVFHIAMHNGRAPLDDKNFRMAMVHAFDYDGYINEIMQGTVARNPTILPGNLWGAPDVEGYSFDLEKAKSYLDAYKAEHGDEIRTLKIGTLAGFSETEQVASLMQNALAQLGIKVDIESAPWPVISTMMQSPDTMPDMVPYWKSTYYVDPNNWVGELYGSRYAPTRNISAYHVDYVDERLEKALVITDQDERAKLYEEATRRIYDDAAGIWIYNTKWYGPYTKNVKNVRFCPVGNGQDMRWSYVED</sequence>
<name>A0A1C1YUD1_9HYPH</name>
<evidence type="ECO:0000313" key="7">
    <source>
        <dbReference type="Proteomes" id="UP000094795"/>
    </source>
</evidence>
<keyword evidence="3" id="KW-0813">Transport</keyword>
<comment type="caution">
    <text evidence="6">The sequence shown here is derived from an EMBL/GenBank/DDBJ whole genome shotgun (WGS) entry which is preliminary data.</text>
</comment>
<dbReference type="GO" id="GO:0043190">
    <property type="term" value="C:ATP-binding cassette (ABC) transporter complex"/>
    <property type="evidence" value="ECO:0007669"/>
    <property type="project" value="InterPro"/>
</dbReference>
<dbReference type="PANTHER" id="PTHR30290">
    <property type="entry name" value="PERIPLASMIC BINDING COMPONENT OF ABC TRANSPORTER"/>
    <property type="match status" value="1"/>
</dbReference>
<dbReference type="EMBL" id="LQZT01000023">
    <property type="protein sequence ID" value="OCW57045.1"/>
    <property type="molecule type" value="Genomic_DNA"/>
</dbReference>
<dbReference type="Gene3D" id="3.10.105.10">
    <property type="entry name" value="Dipeptide-binding Protein, Domain 3"/>
    <property type="match status" value="1"/>
</dbReference>
<keyword evidence="4" id="KW-0732">Signal</keyword>
<dbReference type="Proteomes" id="UP000094795">
    <property type="component" value="Unassembled WGS sequence"/>
</dbReference>
<dbReference type="CDD" id="cd08512">
    <property type="entry name" value="PBP2_NikA_DppA_OppA_like_7"/>
    <property type="match status" value="1"/>
</dbReference>
<reference evidence="6 7" key="1">
    <citation type="submission" date="2015-12" db="EMBL/GenBank/DDBJ databases">
        <authorList>
            <person name="Shamseldin A."/>
            <person name="Moawad H."/>
            <person name="Abd El-Rahim W.M."/>
            <person name="Sadowsky M.J."/>
        </authorList>
    </citation>
    <scope>NUCLEOTIDE SEQUENCE [LARGE SCALE GENOMIC DNA]</scope>
    <source>
        <strain evidence="6 7">JC234</strain>
    </source>
</reference>
<dbReference type="PANTHER" id="PTHR30290:SF9">
    <property type="entry name" value="OLIGOPEPTIDE-BINDING PROTEIN APPA"/>
    <property type="match status" value="1"/>
</dbReference>